<protein>
    <submittedName>
        <fullName evidence="2">Uncharacterized protein</fullName>
    </submittedName>
</protein>
<sequence>MIPTRNQSVPIPYFGRHMRNLVPTDLPGTEFSLEQMKGLREKGTDEIGLEFSGLGLFHLFPDMKQIFHAHDFFGQGVSLDDLSEMIRIKRTIPPSRKASLGRKDLPRNGWHRSGDP</sequence>
<dbReference type="STRING" id="1162668.LFE_0011"/>
<gene>
    <name evidence="2" type="ordered locus">LFE_0011</name>
</gene>
<feature type="compositionally biased region" description="Basic and acidic residues" evidence="1">
    <location>
        <begin position="101"/>
        <end position="116"/>
    </location>
</feature>
<reference evidence="2 3" key="1">
    <citation type="journal article" date="2012" name="J. Bacteriol.">
        <title>Complete Genome Sequence of Leptospirillum ferrooxidans Strain C2-3, Isolated from a Fresh Volcanic Ash Deposit on the Island of Miyake, Japan.</title>
        <authorList>
            <person name="Fujimura R."/>
            <person name="Sato Y."/>
            <person name="Nishizawa T."/>
            <person name="Oshima K."/>
            <person name="Kim S.-W."/>
            <person name="Hattori M."/>
            <person name="Kamijo T."/>
            <person name="Ohta H."/>
        </authorList>
    </citation>
    <scope>NUCLEOTIDE SEQUENCE [LARGE SCALE GENOMIC DNA]</scope>
    <source>
        <strain evidence="2 3">C2-3</strain>
    </source>
</reference>
<keyword evidence="3" id="KW-1185">Reference proteome</keyword>
<evidence type="ECO:0000313" key="3">
    <source>
        <dbReference type="Proteomes" id="UP000007382"/>
    </source>
</evidence>
<dbReference type="EMBL" id="AP012342">
    <property type="protein sequence ID" value="BAM05742.1"/>
    <property type="molecule type" value="Genomic_DNA"/>
</dbReference>
<evidence type="ECO:0000256" key="1">
    <source>
        <dbReference type="SAM" id="MobiDB-lite"/>
    </source>
</evidence>
<accession>I0IKE3</accession>
<evidence type="ECO:0000313" key="2">
    <source>
        <dbReference type="EMBL" id="BAM05742.1"/>
    </source>
</evidence>
<dbReference type="KEGG" id="lfc:LFE_0011"/>
<dbReference type="HOGENOM" id="CLU_2093809_0_0_0"/>
<name>I0IKE3_LEPFC</name>
<reference evidence="3" key="2">
    <citation type="submission" date="2012-03" db="EMBL/GenBank/DDBJ databases">
        <title>The complete genome sequence of the pioneer microbe on fresh volcanic deposit, Leptospirillum ferrooxidans strain C2-3.</title>
        <authorList>
            <person name="Fujimura R."/>
            <person name="Sato Y."/>
            <person name="Nishizawa T."/>
            <person name="Nanba K."/>
            <person name="Oshima K."/>
            <person name="Hattori M."/>
            <person name="Kamijo T."/>
            <person name="Ohta H."/>
        </authorList>
    </citation>
    <scope>NUCLEOTIDE SEQUENCE [LARGE SCALE GENOMIC DNA]</scope>
    <source>
        <strain evidence="3">C2-3</strain>
    </source>
</reference>
<dbReference type="AlphaFoldDB" id="I0IKE3"/>
<organism evidence="2 3">
    <name type="scientific">Leptospirillum ferrooxidans (strain C2-3)</name>
    <dbReference type="NCBI Taxonomy" id="1162668"/>
    <lineage>
        <taxon>Bacteria</taxon>
        <taxon>Pseudomonadati</taxon>
        <taxon>Nitrospirota</taxon>
        <taxon>Nitrospiria</taxon>
        <taxon>Nitrospirales</taxon>
        <taxon>Nitrospiraceae</taxon>
        <taxon>Leptospirillum</taxon>
    </lineage>
</organism>
<dbReference type="Proteomes" id="UP000007382">
    <property type="component" value="Chromosome"/>
</dbReference>
<proteinExistence type="predicted"/>
<feature type="region of interest" description="Disordered" evidence="1">
    <location>
        <begin position="93"/>
        <end position="116"/>
    </location>
</feature>